<feature type="repeat" description="ANK" evidence="3">
    <location>
        <begin position="263"/>
        <end position="295"/>
    </location>
</feature>
<feature type="repeat" description="ANK" evidence="3">
    <location>
        <begin position="198"/>
        <end position="230"/>
    </location>
</feature>
<feature type="region of interest" description="Disordered" evidence="4">
    <location>
        <begin position="893"/>
        <end position="933"/>
    </location>
</feature>
<dbReference type="Pfam" id="PF00023">
    <property type="entry name" value="Ank"/>
    <property type="match status" value="1"/>
</dbReference>
<keyword evidence="2 3" id="KW-0040">ANK repeat</keyword>
<dbReference type="SUPFAM" id="SSF48403">
    <property type="entry name" value="Ankyrin repeat"/>
    <property type="match status" value="2"/>
</dbReference>
<dbReference type="PATRIC" id="fig|86105.3.peg.1055"/>
<protein>
    <submittedName>
        <fullName evidence="5">Uncharacterized protein</fullName>
    </submittedName>
</protein>
<dbReference type="PANTHER" id="PTHR24166:SF48">
    <property type="entry name" value="PROTEIN VAPYRIN"/>
    <property type="match status" value="1"/>
</dbReference>
<accession>A0A0C1QM96</accession>
<dbReference type="SMART" id="SM00248">
    <property type="entry name" value="ANK"/>
    <property type="match status" value="11"/>
</dbReference>
<dbReference type="Proteomes" id="UP000031258">
    <property type="component" value="Unassembled WGS sequence"/>
</dbReference>
<dbReference type="EMBL" id="JSWE01000117">
    <property type="protein sequence ID" value="KIE05158.1"/>
    <property type="molecule type" value="Genomic_DNA"/>
</dbReference>
<dbReference type="Gene3D" id="1.25.40.20">
    <property type="entry name" value="Ankyrin repeat-containing domain"/>
    <property type="match status" value="4"/>
</dbReference>
<evidence type="ECO:0000256" key="3">
    <source>
        <dbReference type="PROSITE-ProRule" id="PRU00023"/>
    </source>
</evidence>
<keyword evidence="6" id="KW-1185">Reference proteome</keyword>
<organism evidence="5 6">
    <name type="scientific">Candidatus Jidaibacter acanthamoebae</name>
    <dbReference type="NCBI Taxonomy" id="86105"/>
    <lineage>
        <taxon>Bacteria</taxon>
        <taxon>Pseudomonadati</taxon>
        <taxon>Pseudomonadota</taxon>
        <taxon>Alphaproteobacteria</taxon>
        <taxon>Rickettsiales</taxon>
        <taxon>Candidatus Midichloriaceae</taxon>
        <taxon>Candidatus Jidaibacter</taxon>
    </lineage>
</organism>
<reference evidence="5 6" key="1">
    <citation type="submission" date="2014-11" db="EMBL/GenBank/DDBJ databases">
        <title>A Rickettsiales Symbiont of Amoebae With Ancient Features.</title>
        <authorList>
            <person name="Schulz F."/>
            <person name="Martijn J."/>
            <person name="Wascher F."/>
            <person name="Kostanjsek R."/>
            <person name="Ettema T.J."/>
            <person name="Horn M."/>
        </authorList>
    </citation>
    <scope>NUCLEOTIDE SEQUENCE [LARGE SCALE GENOMIC DNA]</scope>
    <source>
        <strain evidence="5 6">UWC36</strain>
    </source>
</reference>
<evidence type="ECO:0000256" key="2">
    <source>
        <dbReference type="ARBA" id="ARBA00023043"/>
    </source>
</evidence>
<proteinExistence type="predicted"/>
<feature type="repeat" description="ANK" evidence="3">
    <location>
        <begin position="105"/>
        <end position="137"/>
    </location>
</feature>
<dbReference type="InterPro" id="IPR002110">
    <property type="entry name" value="Ankyrin_rpt"/>
</dbReference>
<sequence length="1070" mass="121125">MVYACEAGRYEVVKLLIERGADVKVLSQGERTLLMNICAAQQSNDEGVSEGRLKLIGYLIEQGAEVNAKDREGMTALMHACISGQLDIAEVLVRREANVNVANAIGRTALMIAGYYGRLDIVKLLVENGADINAKTEAGWKIIEGLLHGEQPENIKQIVEYLISKGAKLDIHSAIKLGDINKIDAFNKKELEVVNQDERGGAIHAAVRAGRVDILEILRKKGLNLNQIDVYGRNALHIACEVGKVDIVRYLVREGLDINAIYNKQTPIQIVVSRGNLQMARMLRNAGAKLDLESMVALYDKHSISHFLEGYNVDYETKDKLLYLCYKYNRVEIAKQLIEDHKININVEIEGVRGIDIACELGNAEIVELLMKYKGSNGFDINDNSEEPLLFKAISNNRERVIDILLSNGANPNVIHGWLKEDVLLYAIRMINRNKIDIIKLAKRLIENGVDIGHMDNRGNTVLHYAAEEGNEELVEVIISGFKNIKNKAGRRAYEIAKEKGHNIKILEESEEEISLLEDMEDFVEVVKPSSKNKEKEYRDRKEQNEAEELLTASANGNDRNLLIDGHDRYWYSISDGFRLLMHTRKTRLKYDNVVNEGEEYSAYRENREGLFIADPYHVLNFRENFEDDIRRLSGQQVGIEGWSKPINTIIIPLLDGLHWRSIRVTMDYENNKISILWDDPYGRNSFPAELKDSIKQSIIKTISALCEAEIEVEEVEKIIDQQGRGVNGYDCGPIVFSNINDYAISSKSNKEFIRADKHAYTIGEYSEKLHNQNMRGLRRFDARHYAEMSGMNLSSVENRRAEIETKNAQSLQDKVGGIKLELLSDKQLERINSLPTLYISMIFDIVENNRTWKGERAGEAYSTEELSKAYNHVIMYKEQIENLCTNEVIHDNSNIHTNSNSTASINERGNQRRESTRNISSPSSSSSSVGNKKDKDCIVSAVYSASYNNPILNDKHVDKLLEAANLNYGAEGVDKLIEIGSDINNYKKFQSLRTIVSDDVAVRLYIKQELGKEQNINKGFIERLGINHSAIQVLSLSEKSNQNLSYTKKLYQEAELVESNKQKAIVRNS</sequence>
<dbReference type="AlphaFoldDB" id="A0A0C1QM96"/>
<feature type="repeat" description="ANK" evidence="3">
    <location>
        <begin position="1"/>
        <end position="28"/>
    </location>
</feature>
<dbReference type="PANTHER" id="PTHR24166">
    <property type="entry name" value="ROLLING PEBBLES, ISOFORM B"/>
    <property type="match status" value="1"/>
</dbReference>
<feature type="compositionally biased region" description="Polar residues" evidence="4">
    <location>
        <begin position="893"/>
        <end position="909"/>
    </location>
</feature>
<name>A0A0C1QM96_9RICK</name>
<evidence type="ECO:0000313" key="5">
    <source>
        <dbReference type="EMBL" id="KIE05158.1"/>
    </source>
</evidence>
<dbReference type="InterPro" id="IPR050889">
    <property type="entry name" value="Dendritic_Spine_Reg/Scaffold"/>
</dbReference>
<evidence type="ECO:0000313" key="6">
    <source>
        <dbReference type="Proteomes" id="UP000031258"/>
    </source>
</evidence>
<feature type="repeat" description="ANK" evidence="3">
    <location>
        <begin position="384"/>
        <end position="417"/>
    </location>
</feature>
<dbReference type="InterPro" id="IPR036770">
    <property type="entry name" value="Ankyrin_rpt-contain_sf"/>
</dbReference>
<dbReference type="PROSITE" id="PS50297">
    <property type="entry name" value="ANK_REP_REGION"/>
    <property type="match status" value="5"/>
</dbReference>
<feature type="repeat" description="ANK" evidence="3">
    <location>
        <begin position="231"/>
        <end position="263"/>
    </location>
</feature>
<comment type="caution">
    <text evidence="5">The sequence shown here is derived from an EMBL/GenBank/DDBJ whole genome shotgun (WGS) entry which is preliminary data.</text>
</comment>
<dbReference type="PRINTS" id="PR01415">
    <property type="entry name" value="ANKYRIN"/>
</dbReference>
<dbReference type="Pfam" id="PF12796">
    <property type="entry name" value="Ank_2"/>
    <property type="match status" value="4"/>
</dbReference>
<evidence type="ECO:0000256" key="1">
    <source>
        <dbReference type="ARBA" id="ARBA00022737"/>
    </source>
</evidence>
<keyword evidence="1" id="KW-0677">Repeat</keyword>
<feature type="repeat" description="ANK" evidence="3">
    <location>
        <begin position="458"/>
        <end position="490"/>
    </location>
</feature>
<feature type="repeat" description="ANK" evidence="3">
    <location>
        <begin position="72"/>
        <end position="104"/>
    </location>
</feature>
<dbReference type="PROSITE" id="PS50088">
    <property type="entry name" value="ANK_REPEAT"/>
    <property type="match status" value="8"/>
</dbReference>
<evidence type="ECO:0000256" key="4">
    <source>
        <dbReference type="SAM" id="MobiDB-lite"/>
    </source>
</evidence>
<gene>
    <name evidence="5" type="ORF">NF27_ER00010</name>
</gene>
<dbReference type="STRING" id="86105.NF27_ER00010"/>